<accession>A0A7W7VYB4</accession>
<name>A0A7W7VYB4_KITKI</name>
<dbReference type="AlphaFoldDB" id="A0A7W7VYB4"/>
<feature type="region of interest" description="Disordered" evidence="1">
    <location>
        <begin position="1"/>
        <end position="37"/>
    </location>
</feature>
<dbReference type="RefSeq" id="WP_184939755.1">
    <property type="nucleotide sequence ID" value="NZ_JACHJV010000001.1"/>
</dbReference>
<evidence type="ECO:0000313" key="2">
    <source>
        <dbReference type="EMBL" id="MBB4926475.1"/>
    </source>
</evidence>
<proteinExistence type="predicted"/>
<organism evidence="2 3">
    <name type="scientific">Kitasatospora kifunensis</name>
    <name type="common">Streptomyces kifunensis</name>
    <dbReference type="NCBI Taxonomy" id="58351"/>
    <lineage>
        <taxon>Bacteria</taxon>
        <taxon>Bacillati</taxon>
        <taxon>Actinomycetota</taxon>
        <taxon>Actinomycetes</taxon>
        <taxon>Kitasatosporales</taxon>
        <taxon>Streptomycetaceae</taxon>
        <taxon>Kitasatospora</taxon>
    </lineage>
</organism>
<reference evidence="2 3" key="1">
    <citation type="submission" date="2020-08" db="EMBL/GenBank/DDBJ databases">
        <title>Sequencing the genomes of 1000 actinobacteria strains.</title>
        <authorList>
            <person name="Klenk H.-P."/>
        </authorList>
    </citation>
    <scope>NUCLEOTIDE SEQUENCE [LARGE SCALE GENOMIC DNA]</scope>
    <source>
        <strain evidence="2 3">DSM 41654</strain>
    </source>
</reference>
<gene>
    <name evidence="2" type="ORF">FHR34_005468</name>
</gene>
<protein>
    <submittedName>
        <fullName evidence="2">Uncharacterized protein</fullName>
    </submittedName>
</protein>
<feature type="compositionally biased region" description="Basic and acidic residues" evidence="1">
    <location>
        <begin position="14"/>
        <end position="25"/>
    </location>
</feature>
<sequence>MSEPIDSESPTPDRLLHTGAEHPIDPEDLVMASGQDPTPALVEKARQALEREGATAVERVLP</sequence>
<evidence type="ECO:0000256" key="1">
    <source>
        <dbReference type="SAM" id="MobiDB-lite"/>
    </source>
</evidence>
<dbReference type="EMBL" id="JACHJV010000001">
    <property type="protein sequence ID" value="MBB4926475.1"/>
    <property type="molecule type" value="Genomic_DNA"/>
</dbReference>
<dbReference type="Proteomes" id="UP000540506">
    <property type="component" value="Unassembled WGS sequence"/>
</dbReference>
<evidence type="ECO:0000313" key="3">
    <source>
        <dbReference type="Proteomes" id="UP000540506"/>
    </source>
</evidence>
<keyword evidence="3" id="KW-1185">Reference proteome</keyword>
<comment type="caution">
    <text evidence="2">The sequence shown here is derived from an EMBL/GenBank/DDBJ whole genome shotgun (WGS) entry which is preliminary data.</text>
</comment>